<organism evidence="2 3">
    <name type="scientific">Ensete ventricosum</name>
    <name type="common">Abyssinian banana</name>
    <name type="synonym">Musa ensete</name>
    <dbReference type="NCBI Taxonomy" id="4639"/>
    <lineage>
        <taxon>Eukaryota</taxon>
        <taxon>Viridiplantae</taxon>
        <taxon>Streptophyta</taxon>
        <taxon>Embryophyta</taxon>
        <taxon>Tracheophyta</taxon>
        <taxon>Spermatophyta</taxon>
        <taxon>Magnoliopsida</taxon>
        <taxon>Liliopsida</taxon>
        <taxon>Zingiberales</taxon>
        <taxon>Musaceae</taxon>
        <taxon>Ensete</taxon>
    </lineage>
</organism>
<reference evidence="2 3" key="1">
    <citation type="journal article" date="2014" name="Agronomy (Basel)">
        <title>A Draft Genome Sequence for Ensete ventricosum, the Drought-Tolerant Tree Against Hunger.</title>
        <authorList>
            <person name="Harrison J."/>
            <person name="Moore K.A."/>
            <person name="Paszkiewicz K."/>
            <person name="Jones T."/>
            <person name="Grant M."/>
            <person name="Ambacheew D."/>
            <person name="Muzemil S."/>
            <person name="Studholme D.J."/>
        </authorList>
    </citation>
    <scope>NUCLEOTIDE SEQUENCE [LARGE SCALE GENOMIC DNA]</scope>
</reference>
<feature type="compositionally biased region" description="Polar residues" evidence="1">
    <location>
        <begin position="1"/>
        <end position="13"/>
    </location>
</feature>
<name>A0A427A8W3_ENSVE</name>
<comment type="caution">
    <text evidence="2">The sequence shown here is derived from an EMBL/GenBank/DDBJ whole genome shotgun (WGS) entry which is preliminary data.</text>
</comment>
<feature type="region of interest" description="Disordered" evidence="1">
    <location>
        <begin position="89"/>
        <end position="115"/>
    </location>
</feature>
<gene>
    <name evidence="2" type="ORF">B296_00021411</name>
</gene>
<dbReference type="AlphaFoldDB" id="A0A427A8W3"/>
<protein>
    <submittedName>
        <fullName evidence="2">Uncharacterized protein</fullName>
    </submittedName>
</protein>
<evidence type="ECO:0000313" key="3">
    <source>
        <dbReference type="Proteomes" id="UP000287651"/>
    </source>
</evidence>
<proteinExistence type="predicted"/>
<feature type="compositionally biased region" description="Basic and acidic residues" evidence="1">
    <location>
        <begin position="105"/>
        <end position="114"/>
    </location>
</feature>
<feature type="region of interest" description="Disordered" evidence="1">
    <location>
        <begin position="1"/>
        <end position="32"/>
    </location>
</feature>
<sequence length="132" mass="14403">MEQTANTSASRSSRIGAKRPSSDERGKGAYQGVALPGMEGDLLLRHGLGVDLRQRVGAAAEGRVDGAVHLVQPPRHRLRLPLLCHRTTLPPFAPSLPPRNPRRKPNQERGSERKRLGRGRFLSFALLMAVGS</sequence>
<evidence type="ECO:0000256" key="1">
    <source>
        <dbReference type="SAM" id="MobiDB-lite"/>
    </source>
</evidence>
<dbReference type="Proteomes" id="UP000287651">
    <property type="component" value="Unassembled WGS sequence"/>
</dbReference>
<evidence type="ECO:0000313" key="2">
    <source>
        <dbReference type="EMBL" id="RRT72672.1"/>
    </source>
</evidence>
<accession>A0A427A8W3</accession>
<dbReference type="EMBL" id="AMZH03003328">
    <property type="protein sequence ID" value="RRT72672.1"/>
    <property type="molecule type" value="Genomic_DNA"/>
</dbReference>